<dbReference type="SUPFAM" id="SSF52833">
    <property type="entry name" value="Thioredoxin-like"/>
    <property type="match status" value="1"/>
</dbReference>
<gene>
    <name evidence="4" type="ORF">DBW69_04675</name>
</gene>
<keyword evidence="2" id="KW-1133">Transmembrane helix</keyword>
<dbReference type="AlphaFoldDB" id="A0A368E044"/>
<dbReference type="InterPro" id="IPR000866">
    <property type="entry name" value="AhpC/TSA"/>
</dbReference>
<dbReference type="GO" id="GO:0016209">
    <property type="term" value="F:antioxidant activity"/>
    <property type="evidence" value="ECO:0007669"/>
    <property type="project" value="InterPro"/>
</dbReference>
<dbReference type="PANTHER" id="PTHR42852">
    <property type="entry name" value="THIOL:DISULFIDE INTERCHANGE PROTEIN DSBE"/>
    <property type="match status" value="1"/>
</dbReference>
<organism evidence="4 5">
    <name type="scientific">PS1 clade bacterium</name>
    <dbReference type="NCBI Taxonomy" id="2175152"/>
    <lineage>
        <taxon>Bacteria</taxon>
        <taxon>Pseudomonadati</taxon>
        <taxon>Pseudomonadota</taxon>
        <taxon>Alphaproteobacteria</taxon>
        <taxon>PS1 clade</taxon>
    </lineage>
</organism>
<dbReference type="Proteomes" id="UP000252132">
    <property type="component" value="Unassembled WGS sequence"/>
</dbReference>
<feature type="transmembrane region" description="Helical" evidence="2">
    <location>
        <begin position="51"/>
        <end position="71"/>
    </location>
</feature>
<dbReference type="Gene3D" id="3.40.30.10">
    <property type="entry name" value="Glutaredoxin"/>
    <property type="match status" value="1"/>
</dbReference>
<proteinExistence type="predicted"/>
<dbReference type="InterPro" id="IPR050553">
    <property type="entry name" value="Thioredoxin_ResA/DsbE_sf"/>
</dbReference>
<dbReference type="InterPro" id="IPR017937">
    <property type="entry name" value="Thioredoxin_CS"/>
</dbReference>
<dbReference type="CDD" id="cd02966">
    <property type="entry name" value="TlpA_like_family"/>
    <property type="match status" value="1"/>
</dbReference>
<keyword evidence="2" id="KW-0812">Transmembrane</keyword>
<evidence type="ECO:0000259" key="3">
    <source>
        <dbReference type="PROSITE" id="PS51352"/>
    </source>
</evidence>
<keyword evidence="1" id="KW-0676">Redox-active center</keyword>
<feature type="domain" description="Thioredoxin" evidence="3">
    <location>
        <begin position="74"/>
        <end position="256"/>
    </location>
</feature>
<comment type="caution">
    <text evidence="4">The sequence shown here is derived from an EMBL/GenBank/DDBJ whole genome shotgun (WGS) entry which is preliminary data.</text>
</comment>
<dbReference type="PROSITE" id="PS51352">
    <property type="entry name" value="THIOREDOXIN_2"/>
    <property type="match status" value="1"/>
</dbReference>
<dbReference type="PANTHER" id="PTHR42852:SF18">
    <property type="entry name" value="CHROMOSOME UNDETERMINED SCAFFOLD_47, WHOLE GENOME SHOTGUN SEQUENCE"/>
    <property type="match status" value="1"/>
</dbReference>
<sequence length="268" mass="29439">MCKSLVKSDGSINFFHNIIGPVIKPTAPHFLAHIKLLREAYRNMTKPTPKIRLLPIIIIIAFLSGVAAFYMTSPPSGNPDDAVSEQENTDTGPTLVASPFSDYATGNLKKMVFHKTPKIFKELSFFNAAGESVGLDIFAGNYVVLNFWATWCVPCREEMPSLDALQTHFKGQPLKVVALSTDRGSADKPKKFLTDLNIKELEFFHDPKSQAARDTGLFGLPTTLLLDMQGREIGRLAGEAVWDAPEVKVFLEALISGELEGETEVSAP</sequence>
<dbReference type="EMBL" id="QOQF01000015">
    <property type="protein sequence ID" value="RCL76913.1"/>
    <property type="molecule type" value="Genomic_DNA"/>
</dbReference>
<reference evidence="4 5" key="1">
    <citation type="journal article" date="2018" name="Microbiome">
        <title>Fine metagenomic profile of the Mediterranean stratified and mixed water columns revealed by assembly and recruitment.</title>
        <authorList>
            <person name="Haro-Moreno J.M."/>
            <person name="Lopez-Perez M."/>
            <person name="De La Torre J.R."/>
            <person name="Picazo A."/>
            <person name="Camacho A."/>
            <person name="Rodriguez-Valera F."/>
        </authorList>
    </citation>
    <scope>NUCLEOTIDE SEQUENCE [LARGE SCALE GENOMIC DNA]</scope>
    <source>
        <strain evidence="4">MED-G55</strain>
    </source>
</reference>
<keyword evidence="2" id="KW-0472">Membrane</keyword>
<dbReference type="InterPro" id="IPR013766">
    <property type="entry name" value="Thioredoxin_domain"/>
</dbReference>
<dbReference type="Pfam" id="PF00578">
    <property type="entry name" value="AhpC-TSA"/>
    <property type="match status" value="1"/>
</dbReference>
<name>A0A368E044_9PROT</name>
<evidence type="ECO:0000313" key="5">
    <source>
        <dbReference type="Proteomes" id="UP000252132"/>
    </source>
</evidence>
<dbReference type="GO" id="GO:0015036">
    <property type="term" value="F:disulfide oxidoreductase activity"/>
    <property type="evidence" value="ECO:0007669"/>
    <property type="project" value="UniProtKB-ARBA"/>
</dbReference>
<protein>
    <submittedName>
        <fullName evidence="4">TlpA family protein disulfide reductase</fullName>
    </submittedName>
</protein>
<dbReference type="InterPro" id="IPR036249">
    <property type="entry name" value="Thioredoxin-like_sf"/>
</dbReference>
<evidence type="ECO:0000313" key="4">
    <source>
        <dbReference type="EMBL" id="RCL76913.1"/>
    </source>
</evidence>
<dbReference type="PROSITE" id="PS00194">
    <property type="entry name" value="THIOREDOXIN_1"/>
    <property type="match status" value="1"/>
</dbReference>
<evidence type="ECO:0000256" key="2">
    <source>
        <dbReference type="SAM" id="Phobius"/>
    </source>
</evidence>
<accession>A0A368E044</accession>
<evidence type="ECO:0000256" key="1">
    <source>
        <dbReference type="ARBA" id="ARBA00023284"/>
    </source>
</evidence>